<comment type="caution">
    <text evidence="3">The sequence shown here is derived from an EMBL/GenBank/DDBJ whole genome shotgun (WGS) entry which is preliminary data.</text>
</comment>
<evidence type="ECO:0000256" key="1">
    <source>
        <dbReference type="SAM" id="MobiDB-lite"/>
    </source>
</evidence>
<sequence>TSGNPNLLCTNTLICSTDTKSNKTNTDSRIPSSSNGGSSKILAQPIIILLLMIIFSGLQSQ</sequence>
<dbReference type="EMBL" id="JAJJMA010058919">
    <property type="protein sequence ID" value="MCL7026596.1"/>
    <property type="molecule type" value="Genomic_DNA"/>
</dbReference>
<reference evidence="3" key="1">
    <citation type="submission" date="2022-03" db="EMBL/GenBank/DDBJ databases">
        <title>A functionally conserved STORR gene fusion in Papaver species that diverged 16.8 million years ago.</title>
        <authorList>
            <person name="Catania T."/>
        </authorList>
    </citation>
    <scope>NUCLEOTIDE SEQUENCE</scope>
    <source>
        <strain evidence="3">S-191538</strain>
    </source>
</reference>
<evidence type="ECO:0000313" key="3">
    <source>
        <dbReference type="EMBL" id="MCL7026596.1"/>
    </source>
</evidence>
<organism evidence="3 4">
    <name type="scientific">Papaver nudicaule</name>
    <name type="common">Iceland poppy</name>
    <dbReference type="NCBI Taxonomy" id="74823"/>
    <lineage>
        <taxon>Eukaryota</taxon>
        <taxon>Viridiplantae</taxon>
        <taxon>Streptophyta</taxon>
        <taxon>Embryophyta</taxon>
        <taxon>Tracheophyta</taxon>
        <taxon>Spermatophyta</taxon>
        <taxon>Magnoliopsida</taxon>
        <taxon>Ranunculales</taxon>
        <taxon>Papaveraceae</taxon>
        <taxon>Papaveroideae</taxon>
        <taxon>Papaver</taxon>
    </lineage>
</organism>
<protein>
    <submittedName>
        <fullName evidence="3">Uncharacterized protein</fullName>
    </submittedName>
</protein>
<keyword evidence="4" id="KW-1185">Reference proteome</keyword>
<evidence type="ECO:0000256" key="2">
    <source>
        <dbReference type="SAM" id="Phobius"/>
    </source>
</evidence>
<proteinExistence type="predicted"/>
<gene>
    <name evidence="3" type="ORF">MKW94_012195</name>
</gene>
<feature type="non-terminal residue" evidence="3">
    <location>
        <position position="1"/>
    </location>
</feature>
<feature type="compositionally biased region" description="Polar residues" evidence="1">
    <location>
        <begin position="17"/>
        <end position="31"/>
    </location>
</feature>
<feature type="transmembrane region" description="Helical" evidence="2">
    <location>
        <begin position="41"/>
        <end position="58"/>
    </location>
</feature>
<feature type="region of interest" description="Disordered" evidence="1">
    <location>
        <begin position="17"/>
        <end position="39"/>
    </location>
</feature>
<name>A0AA41RXT8_PAPNU</name>
<keyword evidence="2" id="KW-0812">Transmembrane</keyword>
<dbReference type="Proteomes" id="UP001177140">
    <property type="component" value="Unassembled WGS sequence"/>
</dbReference>
<dbReference type="AlphaFoldDB" id="A0AA41RXT8"/>
<accession>A0AA41RXT8</accession>
<keyword evidence="2" id="KW-1133">Transmembrane helix</keyword>
<evidence type="ECO:0000313" key="4">
    <source>
        <dbReference type="Proteomes" id="UP001177140"/>
    </source>
</evidence>
<keyword evidence="2" id="KW-0472">Membrane</keyword>